<comment type="caution">
    <text evidence="1">The sequence shown here is derived from an EMBL/GenBank/DDBJ whole genome shotgun (WGS) entry which is preliminary data.</text>
</comment>
<sequence>MANPSCGLLRTPPKIDIQLKQNQSAAEYYTTGDVVEGIVSITVPNDLPLGIVQIYLQGISKIRFHRALQHGRAKTQHTFLSLRHPQDEMKIPMPVITSKGHEYRIPFYFVLPDKLPSRSCNHFTKSEQIADSHMNLPATVGDPGCQAYINDSSSDKAYVSYRIRVKMSNPLDGNSVLTNMKCIRVLPHSFEEPPLETMGNELYLTQRVKSLNTVPFCNNSGRLSIKALQPRAIRLPDLKTAIHENIGTTVAIDLEFLGTKLPPKLRTISSTLKVLTIYGAMPWENHPNAMTLSSLGNGNRGVCSDVISLSKLCIDSVRWQKQDILLSDHESLPNASHENDSLPQLSKHISSIAVPITLPDTHSLVPTFHSCFISRVYLLEICLSYCQHGPLRVPAHISLMVPLQITK</sequence>
<reference evidence="1" key="1">
    <citation type="submission" date="2021-07" db="EMBL/GenBank/DDBJ databases">
        <authorList>
            <person name="Branca A.L. A."/>
        </authorList>
    </citation>
    <scope>NUCLEOTIDE SEQUENCE</scope>
</reference>
<evidence type="ECO:0000313" key="2">
    <source>
        <dbReference type="Proteomes" id="UP001153618"/>
    </source>
</evidence>
<gene>
    <name evidence="1" type="ORF">POLS_LOCUS711</name>
</gene>
<dbReference type="EMBL" id="CAJVOS010000008">
    <property type="protein sequence ID" value="CAG7959581.1"/>
    <property type="molecule type" value="Genomic_DNA"/>
</dbReference>
<dbReference type="InterPro" id="IPR014752">
    <property type="entry name" value="Arrestin-like_C"/>
</dbReference>
<dbReference type="AlphaFoldDB" id="A0A9W4HBM9"/>
<dbReference type="PANTHER" id="PTHR31904:SF1">
    <property type="entry name" value="BYPASS OF STOP CODON PROTEIN 5-RELATED"/>
    <property type="match status" value="1"/>
</dbReference>
<accession>A0A9W4HBM9</accession>
<dbReference type="Gene3D" id="2.60.40.640">
    <property type="match status" value="1"/>
</dbReference>
<organism evidence="1 2">
    <name type="scientific">Penicillium olsonii</name>
    <dbReference type="NCBI Taxonomy" id="99116"/>
    <lineage>
        <taxon>Eukaryota</taxon>
        <taxon>Fungi</taxon>
        <taxon>Dikarya</taxon>
        <taxon>Ascomycota</taxon>
        <taxon>Pezizomycotina</taxon>
        <taxon>Eurotiomycetes</taxon>
        <taxon>Eurotiomycetidae</taxon>
        <taxon>Eurotiales</taxon>
        <taxon>Aspergillaceae</taxon>
        <taxon>Penicillium</taxon>
    </lineage>
</organism>
<evidence type="ECO:0000313" key="1">
    <source>
        <dbReference type="EMBL" id="CAG7959581.1"/>
    </source>
</evidence>
<dbReference type="PANTHER" id="PTHR31904">
    <property type="entry name" value="BYPASS OF STOP CODON PROTEIN 5-RELATED"/>
    <property type="match status" value="1"/>
</dbReference>
<dbReference type="OrthoDB" id="2283785at2759"/>
<proteinExistence type="predicted"/>
<protein>
    <recommendedName>
        <fullName evidence="3">Arrestin-like N-terminal domain-containing protein</fullName>
    </recommendedName>
</protein>
<dbReference type="InterPro" id="IPR039634">
    <property type="entry name" value="Bul1-like"/>
</dbReference>
<evidence type="ECO:0008006" key="3">
    <source>
        <dbReference type="Google" id="ProtNLM"/>
    </source>
</evidence>
<name>A0A9W4HBM9_PENOL</name>
<keyword evidence="2" id="KW-1185">Reference proteome</keyword>
<dbReference type="Proteomes" id="UP001153618">
    <property type="component" value="Unassembled WGS sequence"/>
</dbReference>